<evidence type="ECO:0000256" key="2">
    <source>
        <dbReference type="ARBA" id="ARBA00009477"/>
    </source>
</evidence>
<feature type="domain" description="Multidrug resistance protein MdtA-like beta-barrel" evidence="7">
    <location>
        <begin position="214"/>
        <end position="303"/>
    </location>
</feature>
<feature type="domain" description="Multidrug resistance protein MdtA-like alpha-helical hairpin" evidence="5">
    <location>
        <begin position="108"/>
        <end position="176"/>
    </location>
</feature>
<dbReference type="Gene3D" id="1.10.287.470">
    <property type="entry name" value="Helix hairpin bin"/>
    <property type="match status" value="1"/>
</dbReference>
<dbReference type="Pfam" id="PF25876">
    <property type="entry name" value="HH_MFP_RND"/>
    <property type="match status" value="1"/>
</dbReference>
<dbReference type="EMBL" id="JACJUU010000003">
    <property type="protein sequence ID" value="MBC2769368.1"/>
    <property type="molecule type" value="Genomic_DNA"/>
</dbReference>
<evidence type="ECO:0000313" key="9">
    <source>
        <dbReference type="EMBL" id="MBC2769368.1"/>
    </source>
</evidence>
<dbReference type="Gene3D" id="2.40.30.170">
    <property type="match status" value="1"/>
</dbReference>
<dbReference type="AlphaFoldDB" id="A0A842HP37"/>
<dbReference type="Gene3D" id="2.40.50.100">
    <property type="match status" value="1"/>
</dbReference>
<dbReference type="Proteomes" id="UP000545386">
    <property type="component" value="Unassembled WGS sequence"/>
</dbReference>
<evidence type="ECO:0000259" key="8">
    <source>
        <dbReference type="Pfam" id="PF25967"/>
    </source>
</evidence>
<evidence type="ECO:0000256" key="1">
    <source>
        <dbReference type="ARBA" id="ARBA00004196"/>
    </source>
</evidence>
<dbReference type="FunFam" id="2.40.420.20:FF:000001">
    <property type="entry name" value="Efflux RND transporter periplasmic adaptor subunit"/>
    <property type="match status" value="1"/>
</dbReference>
<dbReference type="InterPro" id="IPR058627">
    <property type="entry name" value="MdtA-like_C"/>
</dbReference>
<dbReference type="Pfam" id="PF25944">
    <property type="entry name" value="Beta-barrel_RND"/>
    <property type="match status" value="1"/>
</dbReference>
<keyword evidence="10" id="KW-1185">Reference proteome</keyword>
<comment type="subcellular location">
    <subcellularLocation>
        <location evidence="1">Cell envelope</location>
    </subcellularLocation>
</comment>
<feature type="region of interest" description="Disordered" evidence="3">
    <location>
        <begin position="372"/>
        <end position="411"/>
    </location>
</feature>
<dbReference type="GO" id="GO:0022857">
    <property type="term" value="F:transmembrane transporter activity"/>
    <property type="evidence" value="ECO:0007669"/>
    <property type="project" value="InterPro"/>
</dbReference>
<proteinExistence type="inferred from homology"/>
<feature type="signal peptide" evidence="4">
    <location>
        <begin position="1"/>
        <end position="28"/>
    </location>
</feature>
<evidence type="ECO:0000259" key="6">
    <source>
        <dbReference type="Pfam" id="PF25917"/>
    </source>
</evidence>
<evidence type="ECO:0000259" key="7">
    <source>
        <dbReference type="Pfam" id="PF25944"/>
    </source>
</evidence>
<dbReference type="SUPFAM" id="SSF111369">
    <property type="entry name" value="HlyD-like secretion proteins"/>
    <property type="match status" value="1"/>
</dbReference>
<evidence type="ECO:0000256" key="3">
    <source>
        <dbReference type="SAM" id="MobiDB-lite"/>
    </source>
</evidence>
<accession>A0A842HP37</accession>
<feature type="chain" id="PRO_5032303245" evidence="4">
    <location>
        <begin position="29"/>
        <end position="411"/>
    </location>
</feature>
<dbReference type="Gene3D" id="2.40.420.20">
    <property type="match status" value="1"/>
</dbReference>
<dbReference type="NCBIfam" id="TIGR01730">
    <property type="entry name" value="RND_mfp"/>
    <property type="match status" value="1"/>
</dbReference>
<dbReference type="RefSeq" id="WP_185779107.1">
    <property type="nucleotide sequence ID" value="NZ_JACJUU010000003.1"/>
</dbReference>
<organism evidence="9 10">
    <name type="scientific">Pusillimonas minor</name>
    <dbReference type="NCBI Taxonomy" id="2697024"/>
    <lineage>
        <taxon>Bacteria</taxon>
        <taxon>Pseudomonadati</taxon>
        <taxon>Pseudomonadota</taxon>
        <taxon>Betaproteobacteria</taxon>
        <taxon>Burkholderiales</taxon>
        <taxon>Alcaligenaceae</taxon>
        <taxon>Pusillimonas</taxon>
    </lineage>
</organism>
<feature type="domain" description="Multidrug resistance protein MdtA-like C-terminal permuted SH3" evidence="8">
    <location>
        <begin position="307"/>
        <end position="368"/>
    </location>
</feature>
<dbReference type="PANTHER" id="PTHR30158:SF3">
    <property type="entry name" value="MULTIDRUG EFFLUX PUMP SUBUNIT ACRA-RELATED"/>
    <property type="match status" value="1"/>
</dbReference>
<feature type="domain" description="Multidrug resistance protein MdtA-like barrel-sandwich hybrid" evidence="6">
    <location>
        <begin position="68"/>
        <end position="206"/>
    </location>
</feature>
<comment type="similarity">
    <text evidence="2">Belongs to the membrane fusion protein (MFP) (TC 8.A.1) family.</text>
</comment>
<sequence>MPNLLLPALQSKARLAVLFSVLTLVACGDPPAQGPGGMKVPVSVVTVEPKSATVTVDLPGRVSALQDAQVRARVTGIVTAINFEQGSDVKEGQHLFTIDPAPYRAVRDQAAAQLQRAQADARSARLLANRYARLVKDRAVSQQEYDNAMAAAAQADAAVAAAKAALQSADIDLGYTKVVSPIAGRIGKAYVTEGALVSAAEATLLADVQSFEDVYVDITRSTAQLAQLRKAIASGVLTQSPDGSAQVKVLLEDGAEYDQAGKLLFSGVSVDPSTGQVSLRAEVPNPDQILLPGMYVRVRLNQGVDENALLVPQQAVQRDTNGDSSLVVVQEGAAKTVPVTVGPSVGGSYLITKGVSAGDVVVVEGFQKIRPGAPVAPQPWKGEAQDAGANPQGQAPAQAGNGQPDAAPAKD</sequence>
<evidence type="ECO:0000313" key="10">
    <source>
        <dbReference type="Proteomes" id="UP000545386"/>
    </source>
</evidence>
<dbReference type="InterPro" id="IPR058624">
    <property type="entry name" value="MdtA-like_HH"/>
</dbReference>
<evidence type="ECO:0000259" key="5">
    <source>
        <dbReference type="Pfam" id="PF25876"/>
    </source>
</evidence>
<evidence type="ECO:0000256" key="4">
    <source>
        <dbReference type="SAM" id="SignalP"/>
    </source>
</evidence>
<dbReference type="GO" id="GO:0046677">
    <property type="term" value="P:response to antibiotic"/>
    <property type="evidence" value="ECO:0007669"/>
    <property type="project" value="TreeGrafter"/>
</dbReference>
<dbReference type="InterPro" id="IPR006143">
    <property type="entry name" value="RND_pump_MFP"/>
</dbReference>
<dbReference type="GO" id="GO:0005886">
    <property type="term" value="C:plasma membrane"/>
    <property type="evidence" value="ECO:0007669"/>
    <property type="project" value="UniProtKB-SubCell"/>
</dbReference>
<protein>
    <submittedName>
        <fullName evidence="9">Efflux RND transporter periplasmic adaptor subunit</fullName>
    </submittedName>
</protein>
<keyword evidence="4" id="KW-0732">Signal</keyword>
<dbReference type="PANTHER" id="PTHR30158">
    <property type="entry name" value="ACRA/E-RELATED COMPONENT OF DRUG EFFLUX TRANSPORTER"/>
    <property type="match status" value="1"/>
</dbReference>
<comment type="caution">
    <text evidence="9">The sequence shown here is derived from an EMBL/GenBank/DDBJ whole genome shotgun (WGS) entry which is preliminary data.</text>
</comment>
<reference evidence="9 10" key="1">
    <citation type="submission" date="2020-08" db="EMBL/GenBank/DDBJ databases">
        <title>Paraeoetvoesia sp. YC-7-48 draft genome sequence.</title>
        <authorList>
            <person name="Yao L."/>
        </authorList>
    </citation>
    <scope>NUCLEOTIDE SEQUENCE [LARGE SCALE GENOMIC DNA]</scope>
    <source>
        <strain evidence="10">YC-7-48</strain>
    </source>
</reference>
<dbReference type="InterPro" id="IPR058625">
    <property type="entry name" value="MdtA-like_BSH"/>
</dbReference>
<dbReference type="InterPro" id="IPR058626">
    <property type="entry name" value="MdtA-like_b-barrel"/>
</dbReference>
<feature type="compositionally biased region" description="Low complexity" evidence="3">
    <location>
        <begin position="385"/>
        <end position="411"/>
    </location>
</feature>
<dbReference type="Pfam" id="PF25967">
    <property type="entry name" value="RND-MFP_C"/>
    <property type="match status" value="1"/>
</dbReference>
<dbReference type="Pfam" id="PF25917">
    <property type="entry name" value="BSH_RND"/>
    <property type="match status" value="1"/>
</dbReference>
<gene>
    <name evidence="9" type="ORF">GTU67_05490</name>
</gene>
<name>A0A842HP37_9BURK</name>